<evidence type="ECO:0000259" key="2">
    <source>
        <dbReference type="Pfam" id="PF07662"/>
    </source>
</evidence>
<sequence>MAPYVKNRQEMNGGPTISRRSEVITTYALCGFTNFLGLGVLLGGLGPMAPSRQGDMARIAIRTLFAATIACFMTASIAGFLYDESFEAVAVATPTGNTTMSPTTSL</sequence>
<dbReference type="PANTHER" id="PTHR10590">
    <property type="entry name" value="SODIUM/NUCLEOSIDE COTRANSPORTER"/>
    <property type="match status" value="1"/>
</dbReference>
<dbReference type="InterPro" id="IPR008276">
    <property type="entry name" value="C_nuclsd_transpt"/>
</dbReference>
<dbReference type="GO" id="GO:0005886">
    <property type="term" value="C:plasma membrane"/>
    <property type="evidence" value="ECO:0007669"/>
    <property type="project" value="TreeGrafter"/>
</dbReference>
<reference evidence="3" key="1">
    <citation type="submission" date="2023-01" db="EMBL/GenBank/DDBJ databases">
        <title>Genome assembly of the deep-sea coral Lophelia pertusa.</title>
        <authorList>
            <person name="Herrera S."/>
            <person name="Cordes E."/>
        </authorList>
    </citation>
    <scope>NUCLEOTIDE SEQUENCE</scope>
    <source>
        <strain evidence="3">USNM1676648</strain>
        <tissue evidence="3">Polyp</tissue>
    </source>
</reference>
<dbReference type="GO" id="GO:0005415">
    <property type="term" value="F:nucleoside:sodium symporter activity"/>
    <property type="evidence" value="ECO:0007669"/>
    <property type="project" value="TreeGrafter"/>
</dbReference>
<feature type="domain" description="Concentrative nucleoside transporter C-terminal" evidence="2">
    <location>
        <begin position="12"/>
        <end position="79"/>
    </location>
</feature>
<dbReference type="EMBL" id="MU825396">
    <property type="protein sequence ID" value="KAJ7394293.1"/>
    <property type="molecule type" value="Genomic_DNA"/>
</dbReference>
<feature type="transmembrane region" description="Helical" evidence="1">
    <location>
        <begin position="24"/>
        <end position="47"/>
    </location>
</feature>
<dbReference type="AlphaFoldDB" id="A0A9X0A6I5"/>
<dbReference type="OrthoDB" id="6075923at2759"/>
<keyword evidence="1" id="KW-0812">Transmembrane</keyword>
<feature type="transmembrane region" description="Helical" evidence="1">
    <location>
        <begin position="59"/>
        <end position="82"/>
    </location>
</feature>
<dbReference type="InterPro" id="IPR011657">
    <property type="entry name" value="CNT_C_dom"/>
</dbReference>
<dbReference type="Pfam" id="PF07662">
    <property type="entry name" value="Nucleos_tra2_C"/>
    <property type="match status" value="1"/>
</dbReference>
<dbReference type="PANTHER" id="PTHR10590:SF4">
    <property type="entry name" value="SOLUTE CARRIER FAMILY 28 MEMBER 3"/>
    <property type="match status" value="1"/>
</dbReference>
<organism evidence="3 4">
    <name type="scientific">Desmophyllum pertusum</name>
    <dbReference type="NCBI Taxonomy" id="174260"/>
    <lineage>
        <taxon>Eukaryota</taxon>
        <taxon>Metazoa</taxon>
        <taxon>Cnidaria</taxon>
        <taxon>Anthozoa</taxon>
        <taxon>Hexacorallia</taxon>
        <taxon>Scleractinia</taxon>
        <taxon>Caryophylliina</taxon>
        <taxon>Caryophylliidae</taxon>
        <taxon>Desmophyllum</taxon>
    </lineage>
</organism>
<keyword evidence="1" id="KW-0472">Membrane</keyword>
<dbReference type="Proteomes" id="UP001163046">
    <property type="component" value="Unassembled WGS sequence"/>
</dbReference>
<gene>
    <name evidence="3" type="ORF">OS493_000095</name>
</gene>
<protein>
    <recommendedName>
        <fullName evidence="2">Concentrative nucleoside transporter C-terminal domain-containing protein</fullName>
    </recommendedName>
</protein>
<proteinExistence type="predicted"/>
<evidence type="ECO:0000256" key="1">
    <source>
        <dbReference type="SAM" id="Phobius"/>
    </source>
</evidence>
<evidence type="ECO:0000313" key="3">
    <source>
        <dbReference type="EMBL" id="KAJ7394293.1"/>
    </source>
</evidence>
<comment type="caution">
    <text evidence="3">The sequence shown here is derived from an EMBL/GenBank/DDBJ whole genome shotgun (WGS) entry which is preliminary data.</text>
</comment>
<name>A0A9X0A6I5_9CNID</name>
<keyword evidence="4" id="KW-1185">Reference proteome</keyword>
<keyword evidence="1" id="KW-1133">Transmembrane helix</keyword>
<accession>A0A9X0A6I5</accession>
<evidence type="ECO:0000313" key="4">
    <source>
        <dbReference type="Proteomes" id="UP001163046"/>
    </source>
</evidence>